<evidence type="ECO:0000256" key="8">
    <source>
        <dbReference type="SAM" id="Phobius"/>
    </source>
</evidence>
<keyword evidence="4" id="KW-0808">Transferase</keyword>
<dbReference type="GO" id="GO:0005524">
    <property type="term" value="F:ATP binding"/>
    <property type="evidence" value="ECO:0007669"/>
    <property type="project" value="UniProtKB-KW"/>
</dbReference>
<dbReference type="SUPFAM" id="SSF55874">
    <property type="entry name" value="ATPase domain of HSP90 chaperone/DNA topoisomerase II/histidine kinase"/>
    <property type="match status" value="1"/>
</dbReference>
<proteinExistence type="predicted"/>
<feature type="domain" description="Histidine kinase/HSP90-like ATPase" evidence="9">
    <location>
        <begin position="476"/>
        <end position="569"/>
    </location>
</feature>
<dbReference type="EMBL" id="CP059851">
    <property type="protein sequence ID" value="QMW23469.1"/>
    <property type="molecule type" value="Genomic_DNA"/>
</dbReference>
<keyword evidence="3" id="KW-0597">Phosphoprotein</keyword>
<evidence type="ECO:0000256" key="4">
    <source>
        <dbReference type="ARBA" id="ARBA00022679"/>
    </source>
</evidence>
<sequence length="576" mass="63292">MPSLDPADETSAPRRHGWWPQGWRLRTSFVLLLLLAMLPIAIISAWQANEAVGREQADINRRLAAGARATASVELNQFYGAQALLTLLRANPVVLAGGPACDSMLARMVATIPAYSNMVRLDAAGRVTCSGQPANGGISVTDRPWWTDLTQRPRFMVRGPLWGELSDRLVFMAVLPVTTDDGRFDGAVMASIDIPRLRENLRQRYLGPEQLVVLLDANGRPLLESDRDGPARFLVNQPVDRVLRATGGDGRRWRYAVAPLFREGAGPAVYHVAYARPEVSLSAPGRWQVTAAIVLPILALLLGSLAIWFGANRLVLDWLGELRRLAAAYAAGDYRSRAASFEGAPLEIRRFAADLRRMGLTIDERDARLRSSLDTQRELARELHHRVKNNLQTVSAILTTQLRRVPDSAAQRALRSAEMRVAALGLVHRLLYETGELTMVSLKRLIGDLCTQLQRIVGRDDIDLDCDLDDAPVAIDTAEPLTLWIVEAVSNALIHAFPEGRPGHIRLRLRIRHDTGELTVEDDGIGHNPSLSGRGLRLLGAIAAQLGGRFERGDVPAGTRLVLSFPLAGRREPPGE</sequence>
<evidence type="ECO:0000256" key="1">
    <source>
        <dbReference type="ARBA" id="ARBA00000085"/>
    </source>
</evidence>
<keyword evidence="8" id="KW-0812">Transmembrane</keyword>
<dbReference type="AlphaFoldDB" id="A0A7G5IJC7"/>
<dbReference type="Pfam" id="PF07568">
    <property type="entry name" value="HisKA_2"/>
    <property type="match status" value="1"/>
</dbReference>
<evidence type="ECO:0000313" key="11">
    <source>
        <dbReference type="Proteomes" id="UP000515292"/>
    </source>
</evidence>
<keyword evidence="5" id="KW-0547">Nucleotide-binding</keyword>
<keyword evidence="8" id="KW-1133">Transmembrane helix</keyword>
<dbReference type="InterPro" id="IPR003594">
    <property type="entry name" value="HATPase_dom"/>
</dbReference>
<dbReference type="Pfam" id="PF02518">
    <property type="entry name" value="HATPase_c"/>
    <property type="match status" value="1"/>
</dbReference>
<protein>
    <recommendedName>
        <fullName evidence="2">histidine kinase</fullName>
        <ecNumber evidence="2">2.7.13.3</ecNumber>
    </recommendedName>
</protein>
<evidence type="ECO:0000256" key="5">
    <source>
        <dbReference type="ARBA" id="ARBA00022741"/>
    </source>
</evidence>
<dbReference type="InterPro" id="IPR011495">
    <property type="entry name" value="Sig_transdc_His_kin_sub2_dim/P"/>
</dbReference>
<evidence type="ECO:0000256" key="3">
    <source>
        <dbReference type="ARBA" id="ARBA00022553"/>
    </source>
</evidence>
<comment type="catalytic activity">
    <reaction evidence="1">
        <text>ATP + protein L-histidine = ADP + protein N-phospho-L-histidine.</text>
        <dbReference type="EC" id="2.7.13.3"/>
    </reaction>
</comment>
<dbReference type="CDD" id="cd12914">
    <property type="entry name" value="PDC1_DGC_like"/>
    <property type="match status" value="1"/>
</dbReference>
<dbReference type="EC" id="2.7.13.3" evidence="2"/>
<dbReference type="InterPro" id="IPR036890">
    <property type="entry name" value="HATPase_C_sf"/>
</dbReference>
<evidence type="ECO:0000313" key="10">
    <source>
        <dbReference type="EMBL" id="QMW23469.1"/>
    </source>
</evidence>
<reference evidence="10 11" key="1">
    <citation type="submission" date="2020-07" db="EMBL/GenBank/DDBJ databases">
        <title>Complete genome sequence for Sandaracinobacter sp. M6.</title>
        <authorList>
            <person name="Tang Y."/>
            <person name="Liu Q."/>
            <person name="Guo Z."/>
            <person name="Lei P."/>
            <person name="Huang B."/>
        </authorList>
    </citation>
    <scope>NUCLEOTIDE SEQUENCE [LARGE SCALE GENOMIC DNA]</scope>
    <source>
        <strain evidence="10 11">M6</strain>
    </source>
</reference>
<dbReference type="SMART" id="SM00387">
    <property type="entry name" value="HATPase_c"/>
    <property type="match status" value="1"/>
</dbReference>
<dbReference type="RefSeq" id="WP_182297292.1">
    <property type="nucleotide sequence ID" value="NZ_CP059851.1"/>
</dbReference>
<organism evidence="10 11">
    <name type="scientific">Sandaracinobacteroides saxicola</name>
    <dbReference type="NCBI Taxonomy" id="2759707"/>
    <lineage>
        <taxon>Bacteria</taxon>
        <taxon>Pseudomonadati</taxon>
        <taxon>Pseudomonadota</taxon>
        <taxon>Alphaproteobacteria</taxon>
        <taxon>Sphingomonadales</taxon>
        <taxon>Sphingosinicellaceae</taxon>
        <taxon>Sandaracinobacteroides</taxon>
    </lineage>
</organism>
<keyword evidence="6" id="KW-0418">Kinase</keyword>
<gene>
    <name evidence="10" type="ORF">H3309_02900</name>
</gene>
<dbReference type="Gene3D" id="3.30.450.20">
    <property type="entry name" value="PAS domain"/>
    <property type="match status" value="2"/>
</dbReference>
<dbReference type="KEGG" id="sand:H3309_02900"/>
<dbReference type="Gene3D" id="3.30.565.10">
    <property type="entry name" value="Histidine kinase-like ATPase, C-terminal domain"/>
    <property type="match status" value="1"/>
</dbReference>
<feature type="transmembrane region" description="Helical" evidence="8">
    <location>
        <begin position="28"/>
        <end position="46"/>
    </location>
</feature>
<accession>A0A7G5IJC7</accession>
<keyword evidence="7 10" id="KW-0067">ATP-binding</keyword>
<evidence type="ECO:0000256" key="2">
    <source>
        <dbReference type="ARBA" id="ARBA00012438"/>
    </source>
</evidence>
<dbReference type="GO" id="GO:0004673">
    <property type="term" value="F:protein histidine kinase activity"/>
    <property type="evidence" value="ECO:0007669"/>
    <property type="project" value="UniProtKB-EC"/>
</dbReference>
<evidence type="ECO:0000256" key="6">
    <source>
        <dbReference type="ARBA" id="ARBA00022777"/>
    </source>
</evidence>
<keyword evidence="8" id="KW-0472">Membrane</keyword>
<evidence type="ECO:0000259" key="9">
    <source>
        <dbReference type="SMART" id="SM00387"/>
    </source>
</evidence>
<dbReference type="PANTHER" id="PTHR41523:SF8">
    <property type="entry name" value="ETHYLENE RESPONSE SENSOR PROTEIN"/>
    <property type="match status" value="1"/>
</dbReference>
<feature type="transmembrane region" description="Helical" evidence="8">
    <location>
        <begin position="289"/>
        <end position="311"/>
    </location>
</feature>
<dbReference type="PANTHER" id="PTHR41523">
    <property type="entry name" value="TWO-COMPONENT SYSTEM SENSOR PROTEIN"/>
    <property type="match status" value="1"/>
</dbReference>
<dbReference type="Proteomes" id="UP000515292">
    <property type="component" value="Chromosome"/>
</dbReference>
<name>A0A7G5IJC7_9SPHN</name>
<evidence type="ECO:0000256" key="7">
    <source>
        <dbReference type="ARBA" id="ARBA00022840"/>
    </source>
</evidence>
<keyword evidence="11" id="KW-1185">Reference proteome</keyword>